<sequence>MPDMEYRKLLGTDLTVSAVGFGVWTVGTTWWGVKDEAMGKALLRRAFDLGITFLTTPTPTPRAARRSCSARPWGTCATRS</sequence>
<evidence type="ECO:0000313" key="2">
    <source>
        <dbReference type="Proteomes" id="UP001596317"/>
    </source>
</evidence>
<dbReference type="Gene3D" id="3.20.20.100">
    <property type="entry name" value="NADP-dependent oxidoreductase domain"/>
    <property type="match status" value="1"/>
</dbReference>
<evidence type="ECO:0008006" key="3">
    <source>
        <dbReference type="Google" id="ProtNLM"/>
    </source>
</evidence>
<proteinExistence type="predicted"/>
<comment type="caution">
    <text evidence="1">The sequence shown here is derived from an EMBL/GenBank/DDBJ whole genome shotgun (WGS) entry which is preliminary data.</text>
</comment>
<evidence type="ECO:0000313" key="1">
    <source>
        <dbReference type="EMBL" id="MFC6662346.1"/>
    </source>
</evidence>
<dbReference type="InterPro" id="IPR036812">
    <property type="entry name" value="NAD(P)_OxRdtase_dom_sf"/>
</dbReference>
<dbReference type="Proteomes" id="UP001596317">
    <property type="component" value="Unassembled WGS sequence"/>
</dbReference>
<keyword evidence="2" id="KW-1185">Reference proteome</keyword>
<name>A0ABW1ZPY1_9DEIO</name>
<protein>
    <recommendedName>
        <fullName evidence="3">Aldo/keto reductase family protein</fullName>
    </recommendedName>
</protein>
<gene>
    <name evidence="1" type="ORF">ACFP90_20005</name>
</gene>
<accession>A0ABW1ZPY1</accession>
<reference evidence="2" key="1">
    <citation type="journal article" date="2019" name="Int. J. Syst. Evol. Microbiol.">
        <title>The Global Catalogue of Microorganisms (GCM) 10K type strain sequencing project: providing services to taxonomists for standard genome sequencing and annotation.</title>
        <authorList>
            <consortium name="The Broad Institute Genomics Platform"/>
            <consortium name="The Broad Institute Genome Sequencing Center for Infectious Disease"/>
            <person name="Wu L."/>
            <person name="Ma J."/>
        </authorList>
    </citation>
    <scope>NUCLEOTIDE SEQUENCE [LARGE SCALE GENOMIC DNA]</scope>
    <source>
        <strain evidence="2">CCUG 63830</strain>
    </source>
</reference>
<dbReference type="EMBL" id="JBHSWB010000001">
    <property type="protein sequence ID" value="MFC6662346.1"/>
    <property type="molecule type" value="Genomic_DNA"/>
</dbReference>
<organism evidence="1 2">
    <name type="scientific">Deinococcus multiflagellatus</name>
    <dbReference type="NCBI Taxonomy" id="1656887"/>
    <lineage>
        <taxon>Bacteria</taxon>
        <taxon>Thermotogati</taxon>
        <taxon>Deinococcota</taxon>
        <taxon>Deinococci</taxon>
        <taxon>Deinococcales</taxon>
        <taxon>Deinococcaceae</taxon>
        <taxon>Deinococcus</taxon>
    </lineage>
</organism>
<dbReference type="SUPFAM" id="SSF51430">
    <property type="entry name" value="NAD(P)-linked oxidoreductase"/>
    <property type="match status" value="1"/>
</dbReference>